<dbReference type="Pfam" id="PF00122">
    <property type="entry name" value="E1-E2_ATPase"/>
    <property type="match status" value="1"/>
</dbReference>
<evidence type="ECO:0000313" key="17">
    <source>
        <dbReference type="EMBL" id="CDW90228.1"/>
    </source>
</evidence>
<organism evidence="17 18">
    <name type="scientific">Stylonychia lemnae</name>
    <name type="common">Ciliate</name>
    <dbReference type="NCBI Taxonomy" id="5949"/>
    <lineage>
        <taxon>Eukaryota</taxon>
        <taxon>Sar</taxon>
        <taxon>Alveolata</taxon>
        <taxon>Ciliophora</taxon>
        <taxon>Intramacronucleata</taxon>
        <taxon>Spirotrichea</taxon>
        <taxon>Stichotrichia</taxon>
        <taxon>Sporadotrichida</taxon>
        <taxon>Oxytrichidae</taxon>
        <taxon>Stylonychinae</taxon>
        <taxon>Stylonychia</taxon>
    </lineage>
</organism>
<dbReference type="PANTHER" id="PTHR45630">
    <property type="entry name" value="CATION-TRANSPORTING ATPASE-RELATED"/>
    <property type="match status" value="1"/>
</dbReference>
<dbReference type="InterPro" id="IPR023214">
    <property type="entry name" value="HAD_sf"/>
</dbReference>
<dbReference type="GO" id="GO:0019829">
    <property type="term" value="F:ATPase-coupled monoatomic cation transmembrane transporter activity"/>
    <property type="evidence" value="ECO:0007669"/>
    <property type="project" value="UniProtKB-UniRule"/>
</dbReference>
<dbReference type="OrthoDB" id="425043at2759"/>
<dbReference type="SUPFAM" id="SSF81660">
    <property type="entry name" value="Metal cation-transporting ATPase, ATP-binding domain N"/>
    <property type="match status" value="1"/>
</dbReference>
<feature type="transmembrane region" description="Helical" evidence="13">
    <location>
        <begin position="419"/>
        <end position="443"/>
    </location>
</feature>
<dbReference type="InterPro" id="IPR018303">
    <property type="entry name" value="ATPase_P-typ_P_site"/>
</dbReference>
<comment type="similarity">
    <text evidence="2 13">Belongs to the cation transport ATPase (P-type) (TC 3.A.3) family. Type V subfamily.</text>
</comment>
<keyword evidence="7 13" id="KW-0067">ATP-binding</keyword>
<dbReference type="SUPFAM" id="SSF56784">
    <property type="entry name" value="HAD-like"/>
    <property type="match status" value="1"/>
</dbReference>
<feature type="transmembrane region" description="Helical" evidence="13">
    <location>
        <begin position="74"/>
        <end position="94"/>
    </location>
</feature>
<dbReference type="PANTHER" id="PTHR45630:SF8">
    <property type="entry name" value="CATION-TRANSPORTING ATPASE"/>
    <property type="match status" value="1"/>
</dbReference>
<feature type="transmembrane region" description="Helical" evidence="13">
    <location>
        <begin position="1070"/>
        <end position="1100"/>
    </location>
</feature>
<dbReference type="GO" id="GO:0046872">
    <property type="term" value="F:metal ion binding"/>
    <property type="evidence" value="ECO:0007669"/>
    <property type="project" value="UniProtKB-UniRule"/>
</dbReference>
<dbReference type="Proteomes" id="UP000039865">
    <property type="component" value="Unassembled WGS sequence"/>
</dbReference>
<feature type="domain" description="P5B-type ATPase N-terminal" evidence="16">
    <location>
        <begin position="60"/>
        <end position="164"/>
    </location>
</feature>
<dbReference type="InterPro" id="IPR047819">
    <property type="entry name" value="P5A-ATPase_N"/>
</dbReference>
<keyword evidence="9 13" id="KW-1278">Translocase</keyword>
<sequence length="1304" mass="149152">MQDNKKHYIPREDEFSDPEDNQQRSPLITKKHEKQTSKIASNYEIRFQNFNEDEEATKIYQIVGLETSYFKCCIVVPILTICTALFFLLFLYWYPSLRRRFFYNQCSLNQAKFLFILGALGHMEIVNIQNRNEEIFDYLDSKDKSAYEISPFLTFTYRFIQFQYDYLNDKFVPIVFDFKMPFASIHSKYSAGVQTEGDYKMQLIKYGKCNIEVPIKSVPRLLIEEVLNPFYLFQIFSMALWYWDGYAAYATCILIISVTSAVTSLVETLRNLRSIKKMAYYSCPVNVMRSGNEQELIQTSSEDLVPGDVIEIPEMSSMPCDLILLTGSCIVNESMLTGESIPVIKNQLPFTNDVYDVDQDSKYTLYGGTKVIQTRKLGKQRVLGLVIRTAFVTTKGNLVRDILYPKPNKFKFYQDSLKFILVMGILAILGFLGTLPFMIAQNYDAAAIIDRSLDLITITVPPALPAAMTVGTVFAINRLKNKKIFCISPPRVNVSGRVNLMVFDKTGTLTEDGLQVFGYRGVDKAVIHNKQSNVFGQFTPDCKIFQPNRAWWNDRLDKEEFGNDPKTLFLESLASCHSITYVNGELIGDPLDVKMFQATGWILDEKTDDANADELILAQVRPEISPALQKNIRADSMLSASDISQNGKDSSSYSIALIRRFDFSSKLQRMSVIVKNMHDGEFRSYIKGSPERIRELCNASTLPENFDEILQIYTECGYRVLALATKPLNLNFLKAQKITRDEVESDIQFLGFLIMQNKLKPVTTSIIQILNQAKIRTIMATGDNVLTAISVGRECNIIDGESEVFLGDVRRDGDTEQLFWKSTKSNRHELQPKTLVPNQQFFQDESQRPGHSHITGHEKYESSRQDEEESVNDIVSLDDFPWQHPPEDYSIAITGKAFNLLIQDPSQKAILQQVLLKAQIYARMQPDDKAKLVEQLQSYCKTEVGMCGDGANDCGALKTADMGISLSEAEASIAAPFTSQIQDISSVVIVLREGRCALTTSFQMFKFIELYSMIQFVNVTYLYIIGSNLTDYQFLYIDLFILVPLSMFMGQTAPYKHLTPHLPSGALISLPVLVSVLGSVVIQATFQIFMFYFVAWWSFYQQPPKPDPHDPDKSMSCFENTSMFLTSLYQYLVVAMAFSISKPFRQPIYTNLWFTISLLILFVFSVYITLASDSWIETIFELKEAVTMEFRLSLLVVAFINGICTYFYEKIAIWYISLWWKNKKEKKRQEEQKKEMEFNQQQIENIQPKSYAVKVDEQQQRRISNHSGTQSNHTFKFNNINDIASNNGRQAVDSSHDEKLSNDQ</sequence>
<dbReference type="OMA" id="FSCFQYM"/>
<dbReference type="SFLD" id="SFLDG00002">
    <property type="entry name" value="C1.7:_P-type_atpase_like"/>
    <property type="match status" value="1"/>
</dbReference>
<feature type="region of interest" description="Disordered" evidence="14">
    <location>
        <begin position="844"/>
        <end position="868"/>
    </location>
</feature>
<dbReference type="GO" id="GO:0005524">
    <property type="term" value="F:ATP binding"/>
    <property type="evidence" value="ECO:0007669"/>
    <property type="project" value="UniProtKB-UniRule"/>
</dbReference>
<dbReference type="InterPro" id="IPR059000">
    <property type="entry name" value="ATPase_P-type_domA"/>
</dbReference>
<feature type="transmembrane region" description="Helical" evidence="13">
    <location>
        <begin position="1008"/>
        <end position="1026"/>
    </location>
</feature>
<keyword evidence="3" id="KW-0597">Phosphoprotein</keyword>
<dbReference type="Pfam" id="PF13246">
    <property type="entry name" value="Cation_ATPase"/>
    <property type="match status" value="1"/>
</dbReference>
<dbReference type="InterPro" id="IPR023299">
    <property type="entry name" value="ATPase_P-typ_cyto_dom_N"/>
</dbReference>
<keyword evidence="4 13" id="KW-0812">Transmembrane</keyword>
<evidence type="ECO:0000313" key="18">
    <source>
        <dbReference type="Proteomes" id="UP000039865"/>
    </source>
</evidence>
<keyword evidence="8 13" id="KW-0460">Magnesium</keyword>
<dbReference type="InterPro" id="IPR001757">
    <property type="entry name" value="P_typ_ATPase"/>
</dbReference>
<dbReference type="SUPFAM" id="SSF81665">
    <property type="entry name" value="Calcium ATPase, transmembrane domain M"/>
    <property type="match status" value="1"/>
</dbReference>
<evidence type="ECO:0000256" key="9">
    <source>
        <dbReference type="ARBA" id="ARBA00022967"/>
    </source>
</evidence>
<evidence type="ECO:0000256" key="6">
    <source>
        <dbReference type="ARBA" id="ARBA00022741"/>
    </source>
</evidence>
<dbReference type="InterPro" id="IPR036412">
    <property type="entry name" value="HAD-like_sf"/>
</dbReference>
<dbReference type="Gene3D" id="3.40.50.1000">
    <property type="entry name" value="HAD superfamily/HAD-like"/>
    <property type="match status" value="1"/>
</dbReference>
<dbReference type="PROSITE" id="PS00154">
    <property type="entry name" value="ATPASE_E1_E2"/>
    <property type="match status" value="1"/>
</dbReference>
<dbReference type="NCBIfam" id="TIGR01657">
    <property type="entry name" value="P-ATPase-V"/>
    <property type="match status" value="1"/>
</dbReference>
<feature type="transmembrane region" description="Helical" evidence="13">
    <location>
        <begin position="1192"/>
        <end position="1220"/>
    </location>
</feature>
<feature type="transmembrane region" description="Helical" evidence="13">
    <location>
        <begin position="1120"/>
        <end position="1140"/>
    </location>
</feature>
<keyword evidence="18" id="KW-1185">Reference proteome</keyword>
<comment type="catalytic activity">
    <reaction evidence="12 13">
        <text>ATP + H2O = ADP + phosphate + H(+)</text>
        <dbReference type="Rhea" id="RHEA:13065"/>
        <dbReference type="ChEBI" id="CHEBI:15377"/>
        <dbReference type="ChEBI" id="CHEBI:15378"/>
        <dbReference type="ChEBI" id="CHEBI:30616"/>
        <dbReference type="ChEBI" id="CHEBI:43474"/>
        <dbReference type="ChEBI" id="CHEBI:456216"/>
    </reaction>
</comment>
<feature type="transmembrane region" description="Helical" evidence="13">
    <location>
        <begin position="455"/>
        <end position="476"/>
    </location>
</feature>
<name>A0A078B9I9_STYLE</name>
<dbReference type="GO" id="GO:0016020">
    <property type="term" value="C:membrane"/>
    <property type="evidence" value="ECO:0007669"/>
    <property type="project" value="UniProtKB-SubCell"/>
</dbReference>
<feature type="domain" description="P-type ATPase A" evidence="15">
    <location>
        <begin position="285"/>
        <end position="401"/>
    </location>
</feature>
<feature type="compositionally biased region" description="Basic and acidic residues" evidence="14">
    <location>
        <begin position="855"/>
        <end position="865"/>
    </location>
</feature>
<keyword evidence="5 13" id="KW-0479">Metal-binding</keyword>
<dbReference type="Pfam" id="PF12409">
    <property type="entry name" value="P5-ATPase"/>
    <property type="match status" value="1"/>
</dbReference>
<feature type="compositionally biased region" description="Basic and acidic residues" evidence="14">
    <location>
        <begin position="1294"/>
        <end position="1304"/>
    </location>
</feature>
<dbReference type="EMBL" id="CCKQ01018274">
    <property type="protein sequence ID" value="CDW90228.1"/>
    <property type="molecule type" value="Genomic_DNA"/>
</dbReference>
<accession>A0A078B9I9</accession>
<evidence type="ECO:0000256" key="4">
    <source>
        <dbReference type="ARBA" id="ARBA00022692"/>
    </source>
</evidence>
<dbReference type="InterPro" id="IPR023298">
    <property type="entry name" value="ATPase_P-typ_TM_dom_sf"/>
</dbReference>
<evidence type="ECO:0000256" key="14">
    <source>
        <dbReference type="SAM" id="MobiDB-lite"/>
    </source>
</evidence>
<dbReference type="InterPro" id="IPR008250">
    <property type="entry name" value="ATPase_P-typ_transduc_dom_A_sf"/>
</dbReference>
<protein>
    <recommendedName>
        <fullName evidence="13">Cation-transporting ATPase</fullName>
        <ecNumber evidence="13">7.2.2.-</ecNumber>
    </recommendedName>
</protein>
<evidence type="ECO:0000256" key="2">
    <source>
        <dbReference type="ARBA" id="ARBA00006000"/>
    </source>
</evidence>
<feature type="region of interest" description="Disordered" evidence="14">
    <location>
        <begin position="1"/>
        <end position="35"/>
    </location>
</feature>
<evidence type="ECO:0000256" key="3">
    <source>
        <dbReference type="ARBA" id="ARBA00022553"/>
    </source>
</evidence>
<dbReference type="InParanoid" id="A0A078B9I9"/>
<feature type="transmembrane region" description="Helical" evidence="13">
    <location>
        <begin position="248"/>
        <end position="269"/>
    </location>
</feature>
<dbReference type="GO" id="GO:0140358">
    <property type="term" value="F:P-type transmembrane transporter activity"/>
    <property type="evidence" value="ECO:0007669"/>
    <property type="project" value="InterPro"/>
</dbReference>
<dbReference type="EC" id="7.2.2.-" evidence="13"/>
<evidence type="ECO:0000256" key="7">
    <source>
        <dbReference type="ARBA" id="ARBA00022840"/>
    </source>
</evidence>
<evidence type="ECO:0000259" key="15">
    <source>
        <dbReference type="Pfam" id="PF00122"/>
    </source>
</evidence>
<proteinExistence type="inferred from homology"/>
<evidence type="ECO:0000256" key="10">
    <source>
        <dbReference type="ARBA" id="ARBA00022989"/>
    </source>
</evidence>
<feature type="compositionally biased region" description="Basic and acidic residues" evidence="14">
    <location>
        <begin position="1"/>
        <end position="13"/>
    </location>
</feature>
<reference evidence="17 18" key="1">
    <citation type="submission" date="2014-06" db="EMBL/GenBank/DDBJ databases">
        <authorList>
            <person name="Swart Estienne"/>
        </authorList>
    </citation>
    <scope>NUCLEOTIDE SEQUENCE [LARGE SCALE GENOMIC DNA]</scope>
    <source>
        <strain evidence="17 18">130c</strain>
    </source>
</reference>
<dbReference type="InterPro" id="IPR044492">
    <property type="entry name" value="P_typ_ATPase_HD_dom"/>
</dbReference>
<dbReference type="SFLD" id="SFLDS00003">
    <property type="entry name" value="Haloacid_Dehalogenase"/>
    <property type="match status" value="1"/>
</dbReference>
<dbReference type="InterPro" id="IPR006544">
    <property type="entry name" value="P-type_TPase_V"/>
</dbReference>
<dbReference type="SFLD" id="SFLDF00027">
    <property type="entry name" value="p-type_atpase"/>
    <property type="match status" value="1"/>
</dbReference>
<evidence type="ECO:0000256" key="11">
    <source>
        <dbReference type="ARBA" id="ARBA00023136"/>
    </source>
</evidence>
<keyword evidence="6 13" id="KW-0547">Nucleotide-binding</keyword>
<evidence type="ECO:0000256" key="12">
    <source>
        <dbReference type="ARBA" id="ARBA00049360"/>
    </source>
</evidence>
<evidence type="ECO:0000256" key="1">
    <source>
        <dbReference type="ARBA" id="ARBA00004141"/>
    </source>
</evidence>
<feature type="compositionally biased region" description="Polar residues" evidence="14">
    <location>
        <begin position="1262"/>
        <end position="1293"/>
    </location>
</feature>
<dbReference type="NCBIfam" id="TIGR01494">
    <property type="entry name" value="ATPase_P-type"/>
    <property type="match status" value="2"/>
</dbReference>
<dbReference type="PRINTS" id="PR00119">
    <property type="entry name" value="CATATPASE"/>
</dbReference>
<comment type="subcellular location">
    <subcellularLocation>
        <location evidence="1 13">Membrane</location>
        <topology evidence="1 13">Multi-pass membrane protein</topology>
    </subcellularLocation>
</comment>
<feature type="region of interest" description="Disordered" evidence="14">
    <location>
        <begin position="1262"/>
        <end position="1304"/>
    </location>
</feature>
<keyword evidence="11 13" id="KW-0472">Membrane</keyword>
<gene>
    <name evidence="17" type="primary">Contig3572.g3817</name>
    <name evidence="17" type="ORF">STYLEM_19369</name>
</gene>
<dbReference type="GO" id="GO:0016887">
    <property type="term" value="F:ATP hydrolysis activity"/>
    <property type="evidence" value="ECO:0007669"/>
    <property type="project" value="InterPro"/>
</dbReference>
<evidence type="ECO:0000256" key="8">
    <source>
        <dbReference type="ARBA" id="ARBA00022842"/>
    </source>
</evidence>
<dbReference type="Gene3D" id="2.70.150.10">
    <property type="entry name" value="Calcium-transporting ATPase, cytoplasmic transduction domain A"/>
    <property type="match status" value="1"/>
</dbReference>
<feature type="transmembrane region" description="Helical" evidence="13">
    <location>
        <begin position="1032"/>
        <end position="1049"/>
    </location>
</feature>
<dbReference type="FunFam" id="1.20.1110.10:FF:000023">
    <property type="entry name" value="Cation-transporting ATPase"/>
    <property type="match status" value="1"/>
</dbReference>
<evidence type="ECO:0000259" key="16">
    <source>
        <dbReference type="Pfam" id="PF12409"/>
    </source>
</evidence>
<evidence type="ECO:0000256" key="5">
    <source>
        <dbReference type="ARBA" id="ARBA00022723"/>
    </source>
</evidence>
<feature type="transmembrane region" description="Helical" evidence="13">
    <location>
        <begin position="1152"/>
        <end position="1172"/>
    </location>
</feature>
<dbReference type="FunCoup" id="A0A078B9I9">
    <property type="interactions" value="23"/>
</dbReference>
<keyword evidence="10 13" id="KW-1133">Transmembrane helix</keyword>
<dbReference type="Gene3D" id="3.40.1110.10">
    <property type="entry name" value="Calcium-transporting ATPase, cytoplasmic domain N"/>
    <property type="match status" value="1"/>
</dbReference>
<dbReference type="Gene3D" id="1.20.1110.10">
    <property type="entry name" value="Calcium-transporting ATPase, transmembrane domain"/>
    <property type="match status" value="1"/>
</dbReference>
<dbReference type="SUPFAM" id="SSF81653">
    <property type="entry name" value="Calcium ATPase, transduction domain A"/>
    <property type="match status" value="1"/>
</dbReference>
<evidence type="ECO:0000256" key="13">
    <source>
        <dbReference type="RuleBase" id="RU362082"/>
    </source>
</evidence>